<dbReference type="Gene3D" id="3.10.180.10">
    <property type="entry name" value="2,3-Dihydroxybiphenyl 1,2-Dioxygenase, domain 1"/>
    <property type="match status" value="1"/>
</dbReference>
<dbReference type="InterPro" id="IPR028973">
    <property type="entry name" value="PhnB-like"/>
</dbReference>
<name>A0A5S5C1Y8_9BACL</name>
<dbReference type="CDD" id="cd06588">
    <property type="entry name" value="PhnB_like"/>
    <property type="match status" value="1"/>
</dbReference>
<dbReference type="OrthoDB" id="9795306at2"/>
<gene>
    <name evidence="2" type="ORF">BCM02_107163</name>
</gene>
<protein>
    <submittedName>
        <fullName evidence="2">PhnB protein</fullName>
    </submittedName>
</protein>
<dbReference type="AlphaFoldDB" id="A0A5S5C1Y8"/>
<dbReference type="InterPro" id="IPR029068">
    <property type="entry name" value="Glyas_Bleomycin-R_OHBP_Dase"/>
</dbReference>
<feature type="domain" description="PhnB-like" evidence="1">
    <location>
        <begin position="5"/>
        <end position="135"/>
    </location>
</feature>
<dbReference type="RefSeq" id="WP_148930738.1">
    <property type="nucleotide sequence ID" value="NZ_VNHS01000007.1"/>
</dbReference>
<dbReference type="SUPFAM" id="SSF54593">
    <property type="entry name" value="Glyoxalase/Bleomycin resistance protein/Dihydroxybiphenyl dioxygenase"/>
    <property type="match status" value="1"/>
</dbReference>
<reference evidence="2 3" key="1">
    <citation type="submission" date="2019-07" db="EMBL/GenBank/DDBJ databases">
        <title>Genomic Encyclopedia of Type Strains, Phase III (KMG-III): the genomes of soil and plant-associated and newly described type strains.</title>
        <authorList>
            <person name="Whitman W."/>
        </authorList>
    </citation>
    <scope>NUCLEOTIDE SEQUENCE [LARGE SCALE GENOMIC DNA]</scope>
    <source>
        <strain evidence="2 3">BL24</strain>
    </source>
</reference>
<dbReference type="EMBL" id="VNHS01000007">
    <property type="protein sequence ID" value="TYP73179.1"/>
    <property type="molecule type" value="Genomic_DNA"/>
</dbReference>
<dbReference type="Pfam" id="PF06983">
    <property type="entry name" value="3-dmu-9_3-mt"/>
    <property type="match status" value="1"/>
</dbReference>
<proteinExistence type="predicted"/>
<evidence type="ECO:0000259" key="1">
    <source>
        <dbReference type="Pfam" id="PF06983"/>
    </source>
</evidence>
<dbReference type="PANTHER" id="PTHR33990:SF1">
    <property type="entry name" value="PROTEIN YJDN"/>
    <property type="match status" value="1"/>
</dbReference>
<comment type="caution">
    <text evidence="2">The sequence shown here is derived from an EMBL/GenBank/DDBJ whole genome shotgun (WGS) entry which is preliminary data.</text>
</comment>
<keyword evidence="3" id="KW-1185">Reference proteome</keyword>
<organism evidence="2 3">
    <name type="scientific">Paenibacillus methanolicus</name>
    <dbReference type="NCBI Taxonomy" id="582686"/>
    <lineage>
        <taxon>Bacteria</taxon>
        <taxon>Bacillati</taxon>
        <taxon>Bacillota</taxon>
        <taxon>Bacilli</taxon>
        <taxon>Bacillales</taxon>
        <taxon>Paenibacillaceae</taxon>
        <taxon>Paenibacillus</taxon>
    </lineage>
</organism>
<dbReference type="Proteomes" id="UP000323257">
    <property type="component" value="Unassembled WGS sequence"/>
</dbReference>
<accession>A0A5S5C1Y8</accession>
<evidence type="ECO:0000313" key="3">
    <source>
        <dbReference type="Proteomes" id="UP000323257"/>
    </source>
</evidence>
<sequence length="142" mass="15618">MTFQVTPFITLNGNAREAIRFYESALEAKTVFLQTYGEGPEDPSHPLPAHAKERVAHGVLKIGEAELFVADSISDEPNATGDRLQICITTPDTETSARFFNALLEGGQVVMPLQEIYFSPAFGVVTDRFGITIQLFTPRNKA</sequence>
<evidence type="ECO:0000313" key="2">
    <source>
        <dbReference type="EMBL" id="TYP73179.1"/>
    </source>
</evidence>
<dbReference type="PANTHER" id="PTHR33990">
    <property type="entry name" value="PROTEIN YJDN-RELATED"/>
    <property type="match status" value="1"/>
</dbReference>